<evidence type="ECO:0000256" key="4">
    <source>
        <dbReference type="ARBA" id="ARBA00022989"/>
    </source>
</evidence>
<comment type="subcellular location">
    <subcellularLocation>
        <location evidence="1">Membrane</location>
        <topology evidence="1">Multi-pass membrane protein</topology>
    </subcellularLocation>
</comment>
<dbReference type="Pfam" id="PF02133">
    <property type="entry name" value="Transp_cyt_pur"/>
    <property type="match status" value="1"/>
</dbReference>
<dbReference type="EMBL" id="MGFH01000013">
    <property type="protein sequence ID" value="OGM08440.1"/>
    <property type="molecule type" value="Genomic_DNA"/>
</dbReference>
<keyword evidence="5 6" id="KW-0472">Membrane</keyword>
<feature type="transmembrane region" description="Helical" evidence="6">
    <location>
        <begin position="318"/>
        <end position="338"/>
    </location>
</feature>
<keyword evidence="3 6" id="KW-0812">Transmembrane</keyword>
<feature type="transmembrane region" description="Helical" evidence="6">
    <location>
        <begin position="465"/>
        <end position="483"/>
    </location>
</feature>
<dbReference type="PANTHER" id="PTHR30618">
    <property type="entry name" value="NCS1 FAMILY PURINE/PYRIMIDINE TRANSPORTER"/>
    <property type="match status" value="1"/>
</dbReference>
<feature type="transmembrane region" description="Helical" evidence="6">
    <location>
        <begin position="359"/>
        <end position="377"/>
    </location>
</feature>
<evidence type="ECO:0008006" key="9">
    <source>
        <dbReference type="Google" id="ProtNLM"/>
    </source>
</evidence>
<organism evidence="7 8">
    <name type="scientific">Candidatus Wallbacteria bacterium GWC2_49_35</name>
    <dbReference type="NCBI Taxonomy" id="1817813"/>
    <lineage>
        <taxon>Bacteria</taxon>
        <taxon>Candidatus Walliibacteriota</taxon>
    </lineage>
</organism>
<gene>
    <name evidence="7" type="ORF">A2008_03620</name>
</gene>
<dbReference type="Gene3D" id="1.10.4160.10">
    <property type="entry name" value="Hydantoin permease"/>
    <property type="match status" value="1"/>
</dbReference>
<feature type="transmembrane region" description="Helical" evidence="6">
    <location>
        <begin position="275"/>
        <end position="298"/>
    </location>
</feature>
<feature type="transmembrane region" description="Helical" evidence="6">
    <location>
        <begin position="425"/>
        <end position="445"/>
    </location>
</feature>
<dbReference type="GO" id="GO:0015205">
    <property type="term" value="F:nucleobase transmembrane transporter activity"/>
    <property type="evidence" value="ECO:0007669"/>
    <property type="project" value="TreeGrafter"/>
</dbReference>
<comment type="caution">
    <text evidence="7">The sequence shown here is derived from an EMBL/GenBank/DDBJ whole genome shotgun (WGS) entry which is preliminary data.</text>
</comment>
<feature type="transmembrane region" description="Helical" evidence="6">
    <location>
        <begin position="162"/>
        <end position="179"/>
    </location>
</feature>
<evidence type="ECO:0000256" key="5">
    <source>
        <dbReference type="ARBA" id="ARBA00023136"/>
    </source>
</evidence>
<accession>A0A1F7X055</accession>
<comment type="similarity">
    <text evidence="2">Belongs to the purine-cytosine permease (2.A.39) family.</text>
</comment>
<evidence type="ECO:0000256" key="2">
    <source>
        <dbReference type="ARBA" id="ARBA00008974"/>
    </source>
</evidence>
<dbReference type="Proteomes" id="UP000178735">
    <property type="component" value="Unassembled WGS sequence"/>
</dbReference>
<dbReference type="InterPro" id="IPR001248">
    <property type="entry name" value="Pur-cyt_permease"/>
</dbReference>
<name>A0A1F7X055_9BACT</name>
<feature type="transmembrane region" description="Helical" evidence="6">
    <location>
        <begin position="78"/>
        <end position="102"/>
    </location>
</feature>
<protein>
    <recommendedName>
        <fullName evidence="9">Nitrate reductase</fullName>
    </recommendedName>
</protein>
<reference evidence="7 8" key="1">
    <citation type="journal article" date="2016" name="Nat. Commun.">
        <title>Thousands of microbial genomes shed light on interconnected biogeochemical processes in an aquifer system.</title>
        <authorList>
            <person name="Anantharaman K."/>
            <person name="Brown C.T."/>
            <person name="Hug L.A."/>
            <person name="Sharon I."/>
            <person name="Castelle C.J."/>
            <person name="Probst A.J."/>
            <person name="Thomas B.C."/>
            <person name="Singh A."/>
            <person name="Wilkins M.J."/>
            <person name="Karaoz U."/>
            <person name="Brodie E.L."/>
            <person name="Williams K.H."/>
            <person name="Hubbard S.S."/>
            <person name="Banfield J.F."/>
        </authorList>
    </citation>
    <scope>NUCLEOTIDE SEQUENCE [LARGE SCALE GENOMIC DNA]</scope>
</reference>
<feature type="transmembrane region" description="Helical" evidence="6">
    <location>
        <begin position="123"/>
        <end position="142"/>
    </location>
</feature>
<keyword evidence="4 6" id="KW-1133">Transmembrane helix</keyword>
<feature type="transmembrane region" description="Helical" evidence="6">
    <location>
        <begin position="383"/>
        <end position="404"/>
    </location>
</feature>
<evidence type="ECO:0000256" key="1">
    <source>
        <dbReference type="ARBA" id="ARBA00004141"/>
    </source>
</evidence>
<feature type="transmembrane region" description="Helical" evidence="6">
    <location>
        <begin position="191"/>
        <end position="209"/>
    </location>
</feature>
<sequence length="491" mass="54282">MSYRQTEENGLFELAEIHRENIETNSLYSDDLKPVAISERTWSMKHIASLWAGMSICIPTYTLSSGLITSGMSWQQSVFTIFLGNLIVLIPMILIAAAGTKYGIPYPVFCRASFGTRGAHLPLLLRAGVACGWFGINCWIGGEFMYIAFAGFFPSLALYPNVKFIIFLLFLLANLAIAYRGHEAVKMLEVYCVPILITIGISISVWAIYVAGSLSELLSAGERFNLGRPVAARPFSELFLPSLNAMISYWAPLALNISDFTRFARSQKDQAYGQLIGLPPAMAFFSMVGVFGTLGSMIAFNQMIWNPVYTVVAFKMPWLSLLGGILVFVAIITTNIAANVVGPSNIFSNLSPRNIPYRYGVLITGFIGLIIMPWKLYAEPTGYIFNWLGTYGSFLGPLTGLYIADYYIVRKQYLSIYDLYSDGAGLYNYIGGVNYIAYIAYAISVTPFVMDLAFASFGGAVVNNSWFIGLALSFTVYSALMKWRYPGNGKH</sequence>
<dbReference type="AlphaFoldDB" id="A0A1F7X055"/>
<dbReference type="GO" id="GO:0005886">
    <property type="term" value="C:plasma membrane"/>
    <property type="evidence" value="ECO:0007669"/>
    <property type="project" value="TreeGrafter"/>
</dbReference>
<dbReference type="InterPro" id="IPR045225">
    <property type="entry name" value="Uracil/uridine/allantoin_perm"/>
</dbReference>
<evidence type="ECO:0000313" key="8">
    <source>
        <dbReference type="Proteomes" id="UP000178735"/>
    </source>
</evidence>
<feature type="transmembrane region" description="Helical" evidence="6">
    <location>
        <begin position="50"/>
        <end position="72"/>
    </location>
</feature>
<evidence type="ECO:0000256" key="3">
    <source>
        <dbReference type="ARBA" id="ARBA00022692"/>
    </source>
</evidence>
<evidence type="ECO:0000313" key="7">
    <source>
        <dbReference type="EMBL" id="OGM08440.1"/>
    </source>
</evidence>
<dbReference type="PANTHER" id="PTHR30618:SF0">
    <property type="entry name" value="PURINE-URACIL PERMEASE NCS1"/>
    <property type="match status" value="1"/>
</dbReference>
<proteinExistence type="inferred from homology"/>
<dbReference type="CDD" id="cd11485">
    <property type="entry name" value="SLC-NCS1sbd_YbbW-like"/>
    <property type="match status" value="1"/>
</dbReference>
<evidence type="ECO:0000256" key="6">
    <source>
        <dbReference type="SAM" id="Phobius"/>
    </source>
</evidence>
<feature type="transmembrane region" description="Helical" evidence="6">
    <location>
        <begin position="238"/>
        <end position="255"/>
    </location>
</feature>